<comment type="caution">
    <text evidence="2">The sequence shown here is derived from an EMBL/GenBank/DDBJ whole genome shotgun (WGS) entry which is preliminary data.</text>
</comment>
<proteinExistence type="predicted"/>
<dbReference type="Proteomes" id="UP000190648">
    <property type="component" value="Unassembled WGS sequence"/>
</dbReference>
<feature type="compositionally biased region" description="Basic and acidic residues" evidence="1">
    <location>
        <begin position="61"/>
        <end position="71"/>
    </location>
</feature>
<sequence length="87" mass="9550">MCLRVKDEQYALEKRAAAPEGIAQKRKVYANDCFQEAVKLTAGRNAPLDQEGSVKVISSDETERSHSEARAKGGGKISIPKPETSRF</sequence>
<dbReference type="EMBL" id="LSYS01006880">
    <property type="protein sequence ID" value="OPJ73958.1"/>
    <property type="molecule type" value="Genomic_DNA"/>
</dbReference>
<accession>A0A1V4JP50</accession>
<evidence type="ECO:0000256" key="1">
    <source>
        <dbReference type="SAM" id="MobiDB-lite"/>
    </source>
</evidence>
<reference evidence="2 3" key="1">
    <citation type="submission" date="2016-02" db="EMBL/GenBank/DDBJ databases">
        <title>Band-tailed pigeon sequencing and assembly.</title>
        <authorList>
            <person name="Soares A.E."/>
            <person name="Novak B.J."/>
            <person name="Rice E.S."/>
            <person name="O'Connell B."/>
            <person name="Chang D."/>
            <person name="Weber S."/>
            <person name="Shapiro B."/>
        </authorList>
    </citation>
    <scope>NUCLEOTIDE SEQUENCE [LARGE SCALE GENOMIC DNA]</scope>
    <source>
        <strain evidence="2">BTP2013</strain>
        <tissue evidence="2">Blood</tissue>
    </source>
</reference>
<dbReference type="AlphaFoldDB" id="A0A1V4JP50"/>
<protein>
    <submittedName>
        <fullName evidence="2">Uncharacterized protein</fullName>
    </submittedName>
</protein>
<organism evidence="2 3">
    <name type="scientific">Patagioenas fasciata monilis</name>
    <dbReference type="NCBI Taxonomy" id="372326"/>
    <lineage>
        <taxon>Eukaryota</taxon>
        <taxon>Metazoa</taxon>
        <taxon>Chordata</taxon>
        <taxon>Craniata</taxon>
        <taxon>Vertebrata</taxon>
        <taxon>Euteleostomi</taxon>
        <taxon>Archelosauria</taxon>
        <taxon>Archosauria</taxon>
        <taxon>Dinosauria</taxon>
        <taxon>Saurischia</taxon>
        <taxon>Theropoda</taxon>
        <taxon>Coelurosauria</taxon>
        <taxon>Aves</taxon>
        <taxon>Neognathae</taxon>
        <taxon>Neoaves</taxon>
        <taxon>Columbimorphae</taxon>
        <taxon>Columbiformes</taxon>
        <taxon>Columbidae</taxon>
        <taxon>Patagioenas</taxon>
    </lineage>
</organism>
<evidence type="ECO:0000313" key="2">
    <source>
        <dbReference type="EMBL" id="OPJ73958.1"/>
    </source>
</evidence>
<name>A0A1V4JP50_PATFA</name>
<evidence type="ECO:0000313" key="3">
    <source>
        <dbReference type="Proteomes" id="UP000190648"/>
    </source>
</evidence>
<feature type="region of interest" description="Disordered" evidence="1">
    <location>
        <begin position="51"/>
        <end position="87"/>
    </location>
</feature>
<gene>
    <name evidence="2" type="ORF">AV530_013361</name>
</gene>
<keyword evidence="3" id="KW-1185">Reference proteome</keyword>